<evidence type="ECO:0000259" key="1">
    <source>
        <dbReference type="PROSITE" id="PS50835"/>
    </source>
</evidence>
<accession>A0A9D4KWX2</accession>
<comment type="caution">
    <text evidence="2">The sequence shown here is derived from an EMBL/GenBank/DDBJ whole genome shotgun (WGS) entry which is preliminary data.</text>
</comment>
<proteinExistence type="predicted"/>
<evidence type="ECO:0000313" key="3">
    <source>
        <dbReference type="Proteomes" id="UP000828390"/>
    </source>
</evidence>
<name>A0A9D4KWX2_DREPO</name>
<protein>
    <recommendedName>
        <fullName evidence="1">Ig-like domain-containing protein</fullName>
    </recommendedName>
</protein>
<keyword evidence="3" id="KW-1185">Reference proteome</keyword>
<reference evidence="2" key="2">
    <citation type="submission" date="2020-11" db="EMBL/GenBank/DDBJ databases">
        <authorList>
            <person name="McCartney M.A."/>
            <person name="Auch B."/>
            <person name="Kono T."/>
            <person name="Mallez S."/>
            <person name="Becker A."/>
            <person name="Gohl D.M."/>
            <person name="Silverstein K.A.T."/>
            <person name="Koren S."/>
            <person name="Bechman K.B."/>
            <person name="Herman A."/>
            <person name="Abrahante J.E."/>
            <person name="Garbe J."/>
        </authorList>
    </citation>
    <scope>NUCLEOTIDE SEQUENCE</scope>
    <source>
        <strain evidence="2">Duluth1</strain>
        <tissue evidence="2">Whole animal</tissue>
    </source>
</reference>
<dbReference type="AlphaFoldDB" id="A0A9D4KWX2"/>
<organism evidence="2 3">
    <name type="scientific">Dreissena polymorpha</name>
    <name type="common">Zebra mussel</name>
    <name type="synonym">Mytilus polymorpha</name>
    <dbReference type="NCBI Taxonomy" id="45954"/>
    <lineage>
        <taxon>Eukaryota</taxon>
        <taxon>Metazoa</taxon>
        <taxon>Spiralia</taxon>
        <taxon>Lophotrochozoa</taxon>
        <taxon>Mollusca</taxon>
        <taxon>Bivalvia</taxon>
        <taxon>Autobranchia</taxon>
        <taxon>Heteroconchia</taxon>
        <taxon>Euheterodonta</taxon>
        <taxon>Imparidentia</taxon>
        <taxon>Neoheterodontei</taxon>
        <taxon>Myida</taxon>
        <taxon>Dreissenoidea</taxon>
        <taxon>Dreissenidae</taxon>
        <taxon>Dreissena</taxon>
    </lineage>
</organism>
<gene>
    <name evidence="2" type="ORF">DPMN_089987</name>
</gene>
<dbReference type="PROSITE" id="PS50835">
    <property type="entry name" value="IG_LIKE"/>
    <property type="match status" value="1"/>
</dbReference>
<dbReference type="InterPro" id="IPR013783">
    <property type="entry name" value="Ig-like_fold"/>
</dbReference>
<dbReference type="EMBL" id="JAIWYP010000003">
    <property type="protein sequence ID" value="KAH3847657.1"/>
    <property type="molecule type" value="Genomic_DNA"/>
</dbReference>
<dbReference type="Gene3D" id="2.60.40.10">
    <property type="entry name" value="Immunoglobulins"/>
    <property type="match status" value="1"/>
</dbReference>
<dbReference type="InterPro" id="IPR036179">
    <property type="entry name" value="Ig-like_dom_sf"/>
</dbReference>
<sequence length="104" mass="11429">MSFIADRPAIRSVYVNQTCGNSEDVCITCFVRGNPLANISLRRPGQNIAIIECLNTTECNVKISKSAIKSSEYECTASNLIGTARQTITIQYDLKGKSFFEASQ</sequence>
<dbReference type="SUPFAM" id="SSF48726">
    <property type="entry name" value="Immunoglobulin"/>
    <property type="match status" value="1"/>
</dbReference>
<reference evidence="2" key="1">
    <citation type="journal article" date="2019" name="bioRxiv">
        <title>The Genome of the Zebra Mussel, Dreissena polymorpha: A Resource for Invasive Species Research.</title>
        <authorList>
            <person name="McCartney M.A."/>
            <person name="Auch B."/>
            <person name="Kono T."/>
            <person name="Mallez S."/>
            <person name="Zhang Y."/>
            <person name="Obille A."/>
            <person name="Becker A."/>
            <person name="Abrahante J.E."/>
            <person name="Garbe J."/>
            <person name="Badalamenti J.P."/>
            <person name="Herman A."/>
            <person name="Mangelson H."/>
            <person name="Liachko I."/>
            <person name="Sullivan S."/>
            <person name="Sone E.D."/>
            <person name="Koren S."/>
            <person name="Silverstein K.A.T."/>
            <person name="Beckman K.B."/>
            <person name="Gohl D.M."/>
        </authorList>
    </citation>
    <scope>NUCLEOTIDE SEQUENCE</scope>
    <source>
        <strain evidence="2">Duluth1</strain>
        <tissue evidence="2">Whole animal</tissue>
    </source>
</reference>
<evidence type="ECO:0000313" key="2">
    <source>
        <dbReference type="EMBL" id="KAH3847657.1"/>
    </source>
</evidence>
<feature type="domain" description="Ig-like" evidence="1">
    <location>
        <begin position="8"/>
        <end position="91"/>
    </location>
</feature>
<dbReference type="Proteomes" id="UP000828390">
    <property type="component" value="Unassembled WGS sequence"/>
</dbReference>
<dbReference type="InterPro" id="IPR007110">
    <property type="entry name" value="Ig-like_dom"/>
</dbReference>